<dbReference type="RefSeq" id="WP_079737931.1">
    <property type="nucleotide sequence ID" value="NZ_CP150496.1"/>
</dbReference>
<proteinExistence type="predicted"/>
<sequence>MKTNYFFFILIFGMLFGACKQEESLEKYMAKSWETNYLKIEMPTFENTDSLNVFEDKFDNNPIQVAQSKYNLDGTFTAWFLTNSNQKILETDGTWNVVGDSLQVSFFYNNKEMKVSYKITKTEEGFMGESKYDWDNDGVADDFLTMKTKEIKTE</sequence>
<keyword evidence="2" id="KW-1185">Reference proteome</keyword>
<name>A0ABZ2TS98_9FLAO</name>
<evidence type="ECO:0008006" key="3">
    <source>
        <dbReference type="Google" id="ProtNLM"/>
    </source>
</evidence>
<evidence type="ECO:0000313" key="1">
    <source>
        <dbReference type="EMBL" id="WYW54527.1"/>
    </source>
</evidence>
<evidence type="ECO:0000313" key="2">
    <source>
        <dbReference type="Proteomes" id="UP001491088"/>
    </source>
</evidence>
<accession>A0ABZ2TS98</accession>
<organism evidence="1 2">
    <name type="scientific">Polaribacter marinaquae</name>
    <dbReference type="NCBI Taxonomy" id="1642819"/>
    <lineage>
        <taxon>Bacteria</taxon>
        <taxon>Pseudomonadati</taxon>
        <taxon>Bacteroidota</taxon>
        <taxon>Flavobacteriia</taxon>
        <taxon>Flavobacteriales</taxon>
        <taxon>Flavobacteriaceae</taxon>
    </lineage>
</organism>
<dbReference type="EMBL" id="CP150496">
    <property type="protein sequence ID" value="WYW54527.1"/>
    <property type="molecule type" value="Genomic_DNA"/>
</dbReference>
<dbReference type="PROSITE" id="PS51257">
    <property type="entry name" value="PROKAR_LIPOPROTEIN"/>
    <property type="match status" value="1"/>
</dbReference>
<dbReference type="Proteomes" id="UP001491088">
    <property type="component" value="Chromosome"/>
</dbReference>
<reference evidence="1 2" key="1">
    <citation type="submission" date="2024-03" db="EMBL/GenBank/DDBJ databases">
        <authorList>
            <person name="Cao K."/>
        </authorList>
    </citation>
    <scope>NUCLEOTIDE SEQUENCE [LARGE SCALE GENOMIC DNA]</scope>
    <source>
        <strain evidence="1 2">MCCC 1K00696</strain>
    </source>
</reference>
<protein>
    <recommendedName>
        <fullName evidence="3">Lipocalin-like domain-containing protein</fullName>
    </recommendedName>
</protein>
<gene>
    <name evidence="1" type="ORF">WG950_08295</name>
</gene>